<feature type="transmembrane region" description="Helical" evidence="1">
    <location>
        <begin position="238"/>
        <end position="259"/>
    </location>
</feature>
<gene>
    <name evidence="3" type="ORF">QCA50_006996</name>
</gene>
<feature type="transmembrane region" description="Helical" evidence="1">
    <location>
        <begin position="127"/>
        <end position="149"/>
    </location>
</feature>
<feature type="domain" description="DUF6533" evidence="2">
    <location>
        <begin position="23"/>
        <end position="68"/>
    </location>
</feature>
<evidence type="ECO:0000259" key="2">
    <source>
        <dbReference type="Pfam" id="PF20151"/>
    </source>
</evidence>
<keyword evidence="1" id="KW-1133">Transmembrane helix</keyword>
<comment type="caution">
    <text evidence="3">The sequence shown here is derived from an EMBL/GenBank/DDBJ whole genome shotgun (WGS) entry which is preliminary data.</text>
</comment>
<dbReference type="Proteomes" id="UP001385951">
    <property type="component" value="Unassembled WGS sequence"/>
</dbReference>
<proteinExistence type="predicted"/>
<feature type="transmembrane region" description="Helical" evidence="1">
    <location>
        <begin position="20"/>
        <end position="40"/>
    </location>
</feature>
<organism evidence="3 4">
    <name type="scientific">Cerrena zonata</name>
    <dbReference type="NCBI Taxonomy" id="2478898"/>
    <lineage>
        <taxon>Eukaryota</taxon>
        <taxon>Fungi</taxon>
        <taxon>Dikarya</taxon>
        <taxon>Basidiomycota</taxon>
        <taxon>Agaricomycotina</taxon>
        <taxon>Agaricomycetes</taxon>
        <taxon>Polyporales</taxon>
        <taxon>Cerrenaceae</taxon>
        <taxon>Cerrena</taxon>
    </lineage>
</organism>
<keyword evidence="1" id="KW-0812">Transmembrane</keyword>
<accession>A0AAW0GL33</accession>
<dbReference type="Pfam" id="PF20151">
    <property type="entry name" value="DUF6533"/>
    <property type="match status" value="1"/>
</dbReference>
<evidence type="ECO:0000313" key="4">
    <source>
        <dbReference type="Proteomes" id="UP001385951"/>
    </source>
</evidence>
<feature type="transmembrane region" description="Helical" evidence="1">
    <location>
        <begin position="214"/>
        <end position="232"/>
    </location>
</feature>
<name>A0AAW0GL33_9APHY</name>
<keyword evidence="1" id="KW-0472">Membrane</keyword>
<protein>
    <recommendedName>
        <fullName evidence="2">DUF6533 domain-containing protein</fullName>
    </recommendedName>
</protein>
<sequence>MTAVESPADVYISLFRDAQATQWVSVSAVCFVVYDVLINLGDEIELIWGVPWTWVNWAYLYIRHFGMLSLASLLFLSTNDHNKHGFSHAVCRGFIVYECFLTLSLIFVVECVLMIRIYAIFGQNRRLLRVLSLFLACETVVAAVGQGYTSARTVFDLQLGCVATLAPTLFIASWIAPLSFQTVLFALTMWKFLGTIMRKTPKDTVVFMLLRDGIWAYALMFGVLLLNMLMFQLKNSPLAPLCFKWALSIISFCGSHVLLNMRRLHARVNTFTESTSHITLPQEDFAMTTYTAYQFNGSTDSIRHHSVDDAILPTHIKDTMRATDNSSHR</sequence>
<evidence type="ECO:0000313" key="3">
    <source>
        <dbReference type="EMBL" id="KAK7690339.1"/>
    </source>
</evidence>
<dbReference type="InterPro" id="IPR045340">
    <property type="entry name" value="DUF6533"/>
</dbReference>
<dbReference type="AlphaFoldDB" id="A0AAW0GL33"/>
<dbReference type="EMBL" id="JASBNA010000007">
    <property type="protein sequence ID" value="KAK7690339.1"/>
    <property type="molecule type" value="Genomic_DNA"/>
</dbReference>
<keyword evidence="4" id="KW-1185">Reference proteome</keyword>
<evidence type="ECO:0000256" key="1">
    <source>
        <dbReference type="SAM" id="Phobius"/>
    </source>
</evidence>
<reference evidence="3 4" key="1">
    <citation type="submission" date="2022-09" db="EMBL/GenBank/DDBJ databases">
        <authorList>
            <person name="Palmer J.M."/>
        </authorList>
    </citation>
    <scope>NUCLEOTIDE SEQUENCE [LARGE SCALE GENOMIC DNA]</scope>
    <source>
        <strain evidence="3 4">DSM 7382</strain>
    </source>
</reference>
<feature type="transmembrane region" description="Helical" evidence="1">
    <location>
        <begin position="95"/>
        <end position="115"/>
    </location>
</feature>
<feature type="transmembrane region" description="Helical" evidence="1">
    <location>
        <begin position="52"/>
        <end position="75"/>
    </location>
</feature>
<feature type="transmembrane region" description="Helical" evidence="1">
    <location>
        <begin position="169"/>
        <end position="193"/>
    </location>
</feature>